<organism evidence="2">
    <name type="scientific">Mytilinidion resinicola</name>
    <dbReference type="NCBI Taxonomy" id="574789"/>
    <lineage>
        <taxon>Eukaryota</taxon>
        <taxon>Fungi</taxon>
        <taxon>Dikarya</taxon>
        <taxon>Ascomycota</taxon>
        <taxon>Pezizomycotina</taxon>
        <taxon>Dothideomycetes</taxon>
        <taxon>Pleosporomycetidae</taxon>
        <taxon>Mytilinidiales</taxon>
        <taxon>Mytilinidiaceae</taxon>
        <taxon>Mytilinidion</taxon>
    </lineage>
</organism>
<evidence type="ECO:0000313" key="2">
    <source>
        <dbReference type="EMBL" id="KAF2804510.1"/>
    </source>
</evidence>
<name>A0A6A6Y742_9PEZI</name>
<proteinExistence type="predicted"/>
<dbReference type="GeneID" id="54466916"/>
<keyword evidence="3" id="KW-1185">Reference proteome</keyword>
<dbReference type="Proteomes" id="UP000504636">
    <property type="component" value="Unplaced"/>
</dbReference>
<reference evidence="2 4" key="1">
    <citation type="journal article" date="2020" name="Stud. Mycol.">
        <title>101 Dothideomycetes genomes: a test case for predicting lifestyles and emergence of pathogens.</title>
        <authorList>
            <person name="Haridas S."/>
            <person name="Albert R."/>
            <person name="Binder M."/>
            <person name="Bloem J."/>
            <person name="Labutti K."/>
            <person name="Salamov A."/>
            <person name="Andreopoulos B."/>
            <person name="Baker S."/>
            <person name="Barry K."/>
            <person name="Bills G."/>
            <person name="Bluhm B."/>
            <person name="Cannon C."/>
            <person name="Castanera R."/>
            <person name="Culley D."/>
            <person name="Daum C."/>
            <person name="Ezra D."/>
            <person name="Gonzalez J."/>
            <person name="Henrissat B."/>
            <person name="Kuo A."/>
            <person name="Liang C."/>
            <person name="Lipzen A."/>
            <person name="Lutzoni F."/>
            <person name="Magnuson J."/>
            <person name="Mondo S."/>
            <person name="Nolan M."/>
            <person name="Ohm R."/>
            <person name="Pangilinan J."/>
            <person name="Park H.-J."/>
            <person name="Ramirez L."/>
            <person name="Alfaro M."/>
            <person name="Sun H."/>
            <person name="Tritt A."/>
            <person name="Yoshinaga Y."/>
            <person name="Zwiers L.-H."/>
            <person name="Turgeon B."/>
            <person name="Goodwin S."/>
            <person name="Spatafora J."/>
            <person name="Crous P."/>
            <person name="Grigoriev I."/>
        </authorList>
    </citation>
    <scope>NUCLEOTIDE SEQUENCE</scope>
    <source>
        <strain evidence="2 4">CBS 304.34</strain>
    </source>
</reference>
<dbReference type="AlphaFoldDB" id="A0A6A6Y742"/>
<gene>
    <name evidence="2 4" type="ORF">BDZ99DRAFT_525715</name>
</gene>
<evidence type="ECO:0000256" key="1">
    <source>
        <dbReference type="SAM" id="MobiDB-lite"/>
    </source>
</evidence>
<evidence type="ECO:0000313" key="3">
    <source>
        <dbReference type="Proteomes" id="UP000504636"/>
    </source>
</evidence>
<feature type="region of interest" description="Disordered" evidence="1">
    <location>
        <begin position="135"/>
        <end position="171"/>
    </location>
</feature>
<reference evidence="4" key="3">
    <citation type="submission" date="2025-04" db="UniProtKB">
        <authorList>
            <consortium name="RefSeq"/>
        </authorList>
    </citation>
    <scope>IDENTIFICATION</scope>
    <source>
        <strain evidence="4">CBS 304.34</strain>
    </source>
</reference>
<feature type="compositionally biased region" description="Polar residues" evidence="1">
    <location>
        <begin position="1"/>
        <end position="20"/>
    </location>
</feature>
<dbReference type="RefSeq" id="XP_033571474.1">
    <property type="nucleotide sequence ID" value="XM_033726023.1"/>
</dbReference>
<sequence>MSDSSPYFRSPPISTASGVNRSGKLTWGLLNRPQGAATPEKRRSFCHPIIRRLSRRLSSSQTAAHTARLLIPQSLASRCRDPACAMMEECTLRSPQMSPSPNIIRGQGNMDRTNAAPDEPIHPPLLPRTLEAAGAGAPPASMYGAGERGENVKSAEPLAKSGNNYWCHAGK</sequence>
<dbReference type="EMBL" id="MU003713">
    <property type="protein sequence ID" value="KAF2804510.1"/>
    <property type="molecule type" value="Genomic_DNA"/>
</dbReference>
<feature type="region of interest" description="Disordered" evidence="1">
    <location>
        <begin position="1"/>
        <end position="23"/>
    </location>
</feature>
<accession>A0A6A6Y742</accession>
<protein>
    <submittedName>
        <fullName evidence="2 4">Uncharacterized protein</fullName>
    </submittedName>
</protein>
<evidence type="ECO:0000313" key="4">
    <source>
        <dbReference type="RefSeq" id="XP_033571474.1"/>
    </source>
</evidence>
<reference evidence="4" key="2">
    <citation type="submission" date="2020-04" db="EMBL/GenBank/DDBJ databases">
        <authorList>
            <consortium name="NCBI Genome Project"/>
        </authorList>
    </citation>
    <scope>NUCLEOTIDE SEQUENCE</scope>
    <source>
        <strain evidence="4">CBS 304.34</strain>
    </source>
</reference>